<reference evidence="11 12" key="2">
    <citation type="journal article" date="2015" name="Eukaryot. Cell">
        <title>Asexual propagation of a virulent clone complex in a human and feline outbreak of sporotrichosis.</title>
        <authorList>
            <person name="Teixeira Mde M."/>
            <person name="Rodrigues A.M."/>
            <person name="Tsui C.K."/>
            <person name="de Almeida L.G."/>
            <person name="Van Diepeningen A.D."/>
            <person name="van den Ende B.G."/>
            <person name="Fernandes G.F."/>
            <person name="Kano R."/>
            <person name="Hamelin R.C."/>
            <person name="Lopes-Bezerra L.M."/>
            <person name="Vasconcelos A.T."/>
            <person name="de Hoog S."/>
            <person name="de Camargo Z.P."/>
            <person name="Felipe M.S."/>
        </authorList>
    </citation>
    <scope>NUCLEOTIDE SEQUENCE [LARGE SCALE GENOMIC DNA]</scope>
    <source>
        <strain evidence="11 12">1099-18</strain>
    </source>
</reference>
<feature type="region of interest" description="Disordered" evidence="10">
    <location>
        <begin position="196"/>
        <end position="265"/>
    </location>
</feature>
<feature type="binding site" evidence="8">
    <location>
        <position position="90"/>
    </location>
    <ligand>
        <name>Zn(2+)</name>
        <dbReference type="ChEBI" id="CHEBI:29105"/>
    </ligand>
</feature>
<dbReference type="InterPro" id="IPR007590">
    <property type="entry name" value="Saf4/Yju2"/>
</dbReference>
<evidence type="ECO:0000256" key="1">
    <source>
        <dbReference type="ARBA" id="ARBA00004123"/>
    </source>
</evidence>
<keyword evidence="2" id="KW-0507">mRNA processing</keyword>
<keyword evidence="4 8" id="KW-0747">Spliceosome</keyword>
<comment type="caution">
    <text evidence="11">The sequence shown here is derived from an EMBL/GenBank/DDBJ whole genome shotgun (WGS) entry which is preliminary data.</text>
</comment>
<gene>
    <name evidence="11" type="ORF">SPSK_10970</name>
</gene>
<accession>A0A0F2LXQ8</accession>
<evidence type="ECO:0000256" key="6">
    <source>
        <dbReference type="ARBA" id="ARBA00023187"/>
    </source>
</evidence>
<dbReference type="GO" id="GO:0000349">
    <property type="term" value="P:generation of catalytic spliceosome for first transesterification step"/>
    <property type="evidence" value="ECO:0007669"/>
    <property type="project" value="UniProtKB-UniRule"/>
</dbReference>
<dbReference type="PANTHER" id="PTHR12111">
    <property type="entry name" value="SPLICING FACTOR YJU2"/>
    <property type="match status" value="1"/>
</dbReference>
<evidence type="ECO:0000256" key="4">
    <source>
        <dbReference type="ARBA" id="ARBA00022728"/>
    </source>
</evidence>
<dbReference type="OrthoDB" id="674963at2759"/>
<evidence type="ECO:0000313" key="12">
    <source>
        <dbReference type="Proteomes" id="UP000033710"/>
    </source>
</evidence>
<dbReference type="RefSeq" id="XP_016583357.1">
    <property type="nucleotide sequence ID" value="XM_016737191.1"/>
</dbReference>
<keyword evidence="6" id="KW-0508">mRNA splicing</keyword>
<evidence type="ECO:0000256" key="10">
    <source>
        <dbReference type="SAM" id="MobiDB-lite"/>
    </source>
</evidence>
<keyword evidence="3 8" id="KW-0479">Metal-binding</keyword>
<dbReference type="GO" id="GO:0071006">
    <property type="term" value="C:U2-type catalytic step 1 spliceosome"/>
    <property type="evidence" value="ECO:0007669"/>
    <property type="project" value="UniProtKB-UniRule"/>
</dbReference>
<proteinExistence type="inferred from homology"/>
<evidence type="ECO:0000256" key="9">
    <source>
        <dbReference type="SAM" id="Coils"/>
    </source>
</evidence>
<dbReference type="PANTHER" id="PTHR12111:SF1">
    <property type="entry name" value="SPLICING FACTOR YJU2"/>
    <property type="match status" value="1"/>
</dbReference>
<dbReference type="Proteomes" id="UP000033710">
    <property type="component" value="Unassembled WGS sequence"/>
</dbReference>
<keyword evidence="9" id="KW-0175">Coiled coil</keyword>
<evidence type="ECO:0000256" key="8">
    <source>
        <dbReference type="HAMAP-Rule" id="MF_03226"/>
    </source>
</evidence>
<dbReference type="AlphaFoldDB" id="A0A0F2LXQ8"/>
<organism evidence="11 12">
    <name type="scientific">Sporothrix schenckii 1099-18</name>
    <dbReference type="NCBI Taxonomy" id="1397361"/>
    <lineage>
        <taxon>Eukaryota</taxon>
        <taxon>Fungi</taxon>
        <taxon>Dikarya</taxon>
        <taxon>Ascomycota</taxon>
        <taxon>Pezizomycotina</taxon>
        <taxon>Sordariomycetes</taxon>
        <taxon>Sordariomycetidae</taxon>
        <taxon>Ophiostomatales</taxon>
        <taxon>Ophiostomataceae</taxon>
        <taxon>Sporothrix</taxon>
    </lineage>
</organism>
<protein>
    <recommendedName>
        <fullName evidence="8">Splicing factor YJU2</fullName>
    </recommendedName>
</protein>
<evidence type="ECO:0000256" key="2">
    <source>
        <dbReference type="ARBA" id="ARBA00022664"/>
    </source>
</evidence>
<feature type="binding site" evidence="8">
    <location>
        <position position="87"/>
    </location>
    <ligand>
        <name>Zn(2+)</name>
        <dbReference type="ChEBI" id="CHEBI:29105"/>
    </ligand>
</feature>
<dbReference type="GO" id="GO:0046872">
    <property type="term" value="F:metal ion binding"/>
    <property type="evidence" value="ECO:0007669"/>
    <property type="project" value="UniProtKB-KW"/>
</dbReference>
<comment type="subcellular location">
    <subcellularLocation>
        <location evidence="1 8">Nucleus</location>
    </subcellularLocation>
</comment>
<evidence type="ECO:0000313" key="11">
    <source>
        <dbReference type="EMBL" id="KJR80681.1"/>
    </source>
</evidence>
<keyword evidence="7 8" id="KW-0539">Nucleus</keyword>
<feature type="compositionally biased region" description="Low complexity" evidence="10">
    <location>
        <begin position="218"/>
        <end position="231"/>
    </location>
</feature>
<feature type="coiled-coil region" evidence="9">
    <location>
        <begin position="120"/>
        <end position="175"/>
    </location>
</feature>
<evidence type="ECO:0000256" key="7">
    <source>
        <dbReference type="ARBA" id="ARBA00023242"/>
    </source>
</evidence>
<dbReference type="Pfam" id="PF04502">
    <property type="entry name" value="Saf4_Yju2"/>
    <property type="match status" value="1"/>
</dbReference>
<comment type="similarity">
    <text evidence="8">Belongs to the CWC16 family. YJU2 subfamily.</text>
</comment>
<dbReference type="VEuPathDB" id="FungiDB:SPSK_10970"/>
<feature type="binding site" evidence="8">
    <location>
        <position position="53"/>
    </location>
    <ligand>
        <name>Zn(2+)</name>
        <dbReference type="ChEBI" id="CHEBI:29105"/>
    </ligand>
</feature>
<reference evidence="11 12" key="1">
    <citation type="journal article" date="2014" name="BMC Genomics">
        <title>Comparative genomics of the major fungal agents of human and animal Sporotrichosis: Sporothrix schenckii and Sporothrix brasiliensis.</title>
        <authorList>
            <person name="Teixeira M.M."/>
            <person name="de Almeida L.G."/>
            <person name="Kubitschek-Barreira P."/>
            <person name="Alves F.L."/>
            <person name="Kioshima E.S."/>
            <person name="Abadio A.K."/>
            <person name="Fernandes L."/>
            <person name="Derengowski L.S."/>
            <person name="Ferreira K.S."/>
            <person name="Souza R.C."/>
            <person name="Ruiz J.C."/>
            <person name="de Andrade N.C."/>
            <person name="Paes H.C."/>
            <person name="Nicola A.M."/>
            <person name="Albuquerque P."/>
            <person name="Gerber A.L."/>
            <person name="Martins V.P."/>
            <person name="Peconick L.D."/>
            <person name="Neto A.V."/>
            <person name="Chaucanez C.B."/>
            <person name="Silva P.A."/>
            <person name="Cunha O.L."/>
            <person name="de Oliveira F.F."/>
            <person name="dos Santos T.C."/>
            <person name="Barros A.L."/>
            <person name="Soares M.A."/>
            <person name="de Oliveira L.M."/>
            <person name="Marini M.M."/>
            <person name="Villalobos-Duno H."/>
            <person name="Cunha M.M."/>
            <person name="de Hoog S."/>
            <person name="da Silveira J.F."/>
            <person name="Henrissat B."/>
            <person name="Nino-Vega G.A."/>
            <person name="Cisalpino P.S."/>
            <person name="Mora-Montes H.M."/>
            <person name="Almeida S.R."/>
            <person name="Stajich J.E."/>
            <person name="Lopes-Bezerra L.M."/>
            <person name="Vasconcelos A.T."/>
            <person name="Felipe M.S."/>
        </authorList>
    </citation>
    <scope>NUCLEOTIDE SEQUENCE [LARGE SCALE GENOMIC DNA]</scope>
    <source>
        <strain evidence="11 12">1099-18</strain>
    </source>
</reference>
<comment type="subunit">
    <text evidence="8">Component of the spliceosome. Present in the activated B complex, the catalytically activated B* complex which catalyzes the branching, the catalytic step 1 C complex catalyzing the exon ligation, and the postcatalytic P complex containing the ligated exons (mRNA) and the excised lariat intron.</text>
</comment>
<dbReference type="InterPro" id="IPR043701">
    <property type="entry name" value="Yju2"/>
</dbReference>
<name>A0A0F2LXQ8_SPOSC</name>
<keyword evidence="5 8" id="KW-0862">Zinc</keyword>
<evidence type="ECO:0000256" key="3">
    <source>
        <dbReference type="ARBA" id="ARBA00022723"/>
    </source>
</evidence>
<feature type="compositionally biased region" description="Acidic residues" evidence="10">
    <location>
        <begin position="232"/>
        <end position="251"/>
    </location>
</feature>
<dbReference type="EMBL" id="AXCR01000012">
    <property type="protein sequence ID" value="KJR80681.1"/>
    <property type="molecule type" value="Genomic_DNA"/>
</dbReference>
<evidence type="ECO:0000256" key="5">
    <source>
        <dbReference type="ARBA" id="ARBA00022833"/>
    </source>
</evidence>
<sequence length="345" mass="39733">MSERKVLSKYYPPDFDPSALARRVKKPKKGQQSGPAVQVVRLMAPMSMRCTRCGEYIYKGRKFNARKETPLDEKYLGIQIYRFYIRCTRCSGEIIFKTDPKNQDYSLVSGAKRNVEAWRHATQEEQEETDEQRLDRLEAEEAEANGEAAAEQNRMEELEAKTLEAKREMEVADALDEIRTRNARIARADHRDHLETVALQARPADEEERQRQQDLEDAAAARAAFAAAAEGVEAENEEEEMEKNDDSDDSDTQPAWVSKTSSTKPKTTTLDAAAAAAAAVQHQSQQHRLLWLQRRSRWCRASSGRLRKRRTTHRFWVSRRSRHWCERRVLGLAQDMAFMASRIMV</sequence>
<dbReference type="KEGG" id="ssck:SPSK_10970"/>
<feature type="binding site" evidence="8">
    <location>
        <position position="50"/>
    </location>
    <ligand>
        <name>Zn(2+)</name>
        <dbReference type="ChEBI" id="CHEBI:29105"/>
    </ligand>
</feature>
<comment type="function">
    <text evidence="8">Part of the spliceosome which catalyzes two sequential transesterification reactions, first the excision of the non-coding intron from pre-mRNA and then the ligation of the coding exons to form the mature mRNA. Plays a role in stabilizing the structure of the spliceosome catalytic core and docking of the branch helix into the active site, producing 5'-exon and lariat intron-3'-intermediates.</text>
</comment>
<dbReference type="GeneID" id="27672468"/>
<dbReference type="HAMAP" id="MF_03226">
    <property type="entry name" value="YJU2"/>
    <property type="match status" value="1"/>
</dbReference>